<dbReference type="GO" id="GO:0016747">
    <property type="term" value="F:acyltransferase activity, transferring groups other than amino-acyl groups"/>
    <property type="evidence" value="ECO:0007669"/>
    <property type="project" value="InterPro"/>
</dbReference>
<protein>
    <submittedName>
        <fullName evidence="2">Peptidyl-lysine N-acetyltransferase PatZ</fullName>
        <ecNumber evidence="2">2.3.1.-</ecNumber>
    </submittedName>
</protein>
<dbReference type="EMBL" id="CAJFCI010000088">
    <property type="protein sequence ID" value="CAD5110445.1"/>
    <property type="molecule type" value="Genomic_DNA"/>
</dbReference>
<accession>A0A7U7ESU6</accession>
<dbReference type="Pfam" id="PF00583">
    <property type="entry name" value="Acetyltransf_1"/>
    <property type="match status" value="1"/>
</dbReference>
<dbReference type="SUPFAM" id="SSF55729">
    <property type="entry name" value="Acyl-CoA N-acyltransferases (Nat)"/>
    <property type="match status" value="1"/>
</dbReference>
<reference evidence="2 3" key="1">
    <citation type="submission" date="2020-08" db="EMBL/GenBank/DDBJ databases">
        <authorList>
            <person name="Criscuolo A."/>
        </authorList>
    </citation>
    <scope>NUCLEOTIDE SEQUENCE [LARGE SCALE GENOMIC DNA]</scope>
    <source>
        <strain evidence="2">CIP111764</strain>
    </source>
</reference>
<dbReference type="InterPro" id="IPR016181">
    <property type="entry name" value="Acyl_CoA_acyltransferase"/>
</dbReference>
<dbReference type="AlphaFoldDB" id="A0A7U7ESU6"/>
<evidence type="ECO:0000313" key="2">
    <source>
        <dbReference type="EMBL" id="CAD5110445.1"/>
    </source>
</evidence>
<organism evidence="2 3">
    <name type="scientific">Zestomonas carbonaria</name>
    <dbReference type="NCBI Taxonomy" id="2762745"/>
    <lineage>
        <taxon>Bacteria</taxon>
        <taxon>Pseudomonadati</taxon>
        <taxon>Pseudomonadota</taxon>
        <taxon>Gammaproteobacteria</taxon>
        <taxon>Pseudomonadales</taxon>
        <taxon>Pseudomonadaceae</taxon>
        <taxon>Zestomonas</taxon>
    </lineage>
</organism>
<feature type="domain" description="N-acetyltransferase" evidence="1">
    <location>
        <begin position="24"/>
        <end position="178"/>
    </location>
</feature>
<evidence type="ECO:0000259" key="1">
    <source>
        <dbReference type="PROSITE" id="PS51186"/>
    </source>
</evidence>
<dbReference type="CDD" id="cd04301">
    <property type="entry name" value="NAT_SF"/>
    <property type="match status" value="1"/>
</dbReference>
<dbReference type="Gene3D" id="3.40.630.30">
    <property type="match status" value="1"/>
</dbReference>
<dbReference type="EC" id="2.3.1.-" evidence="2"/>
<sequence length="179" mass="20401">MNTPQPSEIPEDHWVEKLKDGSHVLIRPLRPDDREREIEFIERLSPESRHFRFLHAIKVVSPALLDHLMHLDYRQTMAFVALAHEGGKLIEVGVSRYGATGDGQRCECAVAVADDWRRRGLATVLMRRLIDFARSKGFRQIYSVDSPSNLAVQSLARLLGTECQRDPEDPGLLIHSLRL</sequence>
<keyword evidence="2" id="KW-0808">Transferase</keyword>
<proteinExistence type="predicted"/>
<comment type="caution">
    <text evidence="2">The sequence shown here is derived from an EMBL/GenBank/DDBJ whole genome shotgun (WGS) entry which is preliminary data.</text>
</comment>
<dbReference type="PROSITE" id="PS51186">
    <property type="entry name" value="GNAT"/>
    <property type="match status" value="1"/>
</dbReference>
<name>A0A7U7ESU6_9GAMM</name>
<keyword evidence="3" id="KW-1185">Reference proteome</keyword>
<dbReference type="InterPro" id="IPR000182">
    <property type="entry name" value="GNAT_dom"/>
</dbReference>
<evidence type="ECO:0000313" key="3">
    <source>
        <dbReference type="Proteomes" id="UP000583387"/>
    </source>
</evidence>
<dbReference type="RefSeq" id="WP_187673753.1">
    <property type="nucleotide sequence ID" value="NZ_CAJFCI010000088.1"/>
</dbReference>
<keyword evidence="2" id="KW-0012">Acyltransferase</keyword>
<dbReference type="Proteomes" id="UP000583387">
    <property type="component" value="Unassembled WGS sequence"/>
</dbReference>
<gene>
    <name evidence="2" type="primary">patZ</name>
    <name evidence="2" type="ORF">PSEWESI4_04768</name>
</gene>